<comment type="caution">
    <text evidence="1">The sequence shown here is derived from an EMBL/GenBank/DDBJ whole genome shotgun (WGS) entry which is preliminary data.</text>
</comment>
<dbReference type="SUPFAM" id="SSF49464">
    <property type="entry name" value="Carboxypeptidase regulatory domain-like"/>
    <property type="match status" value="1"/>
</dbReference>
<proteinExistence type="predicted"/>
<keyword evidence="2" id="KW-1185">Reference proteome</keyword>
<dbReference type="RefSeq" id="WP_379040847.1">
    <property type="nucleotide sequence ID" value="NZ_JBHSKW010000005.1"/>
</dbReference>
<name>A0ABW5TMX6_9SPHI</name>
<sequence length="903" mass="103355">MVKILPSYKTLLLSGFLSLIICFIEGLNAQDLSIIKGTVTDNKKVKQAGISVLLLQKSDSTIVAFSETNKDGSFQINYALKQKTSENFLLKVQALGYVTQIINIATNQSEYHFILEEGLFELKEVIVKNKQPIVKFKGDTTTYRADDFATAQDRTIGDVLKKIPGITVADNGQLKFNGQNVGKLYLDGDDLLESKYNLATKTLPNDVVNQIQILENHQSIKALEGKVFSDDVDINLTFKNKAQLKLFGRADIGAGLPNLYEEEANLISLKNNYKAIHSVKFNNTANSLGNDILSLNEVKENAKRGYVSPNSALSIGGNAKIPISEDRYLFNHSGLATSANLWKLKQDVVLKSKVYYEYDQRKQEANNQINILLPNNLINYTEQIDQSVLPQNLYSDIIIYKNKSDYYLNNKTSFVYFNKDANSNILANQFNNSQSYTAQNFSFSNEFDQLKTPKGKLLVQYYSFLSFENKPEDFSIDSGRFNSLFVTDDLLTQINQTVNIPTFFTNNYITLQKGGKHIIQSYKIGTSANFQKFKTSLQAIDESMQMLQPDSSANDLRWNEYKIFLEPEFEWKKGDFRITAKVPLRYQIIEATDANFQSDLNDNRLLINHNFNIRYKRDKGISANLYYIKTNSAGRLSEAYEGIVLNNYRSLSQNKEVFTITKKHITGLILNYKNPIKMIFFNFSTLYQKNNLNTISVGEISRDLSFNRTINLNNQQTTFNFSADISKYFYDLRSSVTLSYSQNLADRSQFNNAQLYLFTSKSNVVGAKWNGKIGDKLNYDYELQYFDYTNKPEQTAASLAPIKTSNLQHKMDVYYTATERLYFKANSSVFNNKNNRGLNSNYCFIDFKSTYKFKKHRIDCSLEVRNITNIKNYEVAISSLETQTTFQYPLRGRMLVSKIQFNF</sequence>
<organism evidence="1 2">
    <name type="scientific">Pedobacter alpinus</name>
    <dbReference type="NCBI Taxonomy" id="1590643"/>
    <lineage>
        <taxon>Bacteria</taxon>
        <taxon>Pseudomonadati</taxon>
        <taxon>Bacteroidota</taxon>
        <taxon>Sphingobacteriia</taxon>
        <taxon>Sphingobacteriales</taxon>
        <taxon>Sphingobacteriaceae</taxon>
        <taxon>Pedobacter</taxon>
    </lineage>
</organism>
<gene>
    <name evidence="1" type="ORF">ACFSSE_01730</name>
</gene>
<dbReference type="InterPro" id="IPR008969">
    <property type="entry name" value="CarboxyPept-like_regulatory"/>
</dbReference>
<evidence type="ECO:0000313" key="1">
    <source>
        <dbReference type="EMBL" id="MFD2730414.1"/>
    </source>
</evidence>
<accession>A0ABW5TMX6</accession>
<dbReference type="EMBL" id="JBHULV010000008">
    <property type="protein sequence ID" value="MFD2730414.1"/>
    <property type="molecule type" value="Genomic_DNA"/>
</dbReference>
<dbReference type="SUPFAM" id="SSF56935">
    <property type="entry name" value="Porins"/>
    <property type="match status" value="1"/>
</dbReference>
<dbReference type="Proteomes" id="UP001597546">
    <property type="component" value="Unassembled WGS sequence"/>
</dbReference>
<evidence type="ECO:0000313" key="2">
    <source>
        <dbReference type="Proteomes" id="UP001597546"/>
    </source>
</evidence>
<reference evidence="2" key="1">
    <citation type="journal article" date="2019" name="Int. J. Syst. Evol. Microbiol.">
        <title>The Global Catalogue of Microorganisms (GCM) 10K type strain sequencing project: providing services to taxonomists for standard genome sequencing and annotation.</title>
        <authorList>
            <consortium name="The Broad Institute Genomics Platform"/>
            <consortium name="The Broad Institute Genome Sequencing Center for Infectious Disease"/>
            <person name="Wu L."/>
            <person name="Ma J."/>
        </authorList>
    </citation>
    <scope>NUCLEOTIDE SEQUENCE [LARGE SCALE GENOMIC DNA]</scope>
    <source>
        <strain evidence="2">KCTC 42456</strain>
    </source>
</reference>
<protein>
    <submittedName>
        <fullName evidence="1">Uncharacterized protein</fullName>
    </submittedName>
</protein>